<dbReference type="EMBL" id="KJ019146">
    <property type="protein sequence ID" value="AIX42485.1"/>
    <property type="molecule type" value="Genomic_DNA"/>
</dbReference>
<dbReference type="Proteomes" id="UP000185307">
    <property type="component" value="Segment"/>
</dbReference>
<sequence length="126" mass="13613">MSLSITTATTTHDGVVTDVQWAYTTSEGIISGGHTMQGTPGSVPLENVNESVISGWLEEQMDTSHFDRLCSERGFPTEEEEEDRTFNFSETGTMEEVVAPEPEPELEPEPEDNVGIATDGSSGIST</sequence>
<dbReference type="EMBL" id="KJ019151">
    <property type="protein sequence ID" value="AIX43904.1"/>
    <property type="molecule type" value="Genomic_DNA"/>
</dbReference>
<evidence type="ECO:0000313" key="4">
    <source>
        <dbReference type="Proteomes" id="UP000185295"/>
    </source>
</evidence>
<feature type="compositionally biased region" description="Acidic residues" evidence="1">
    <location>
        <begin position="102"/>
        <end position="112"/>
    </location>
</feature>
<evidence type="ECO:0000313" key="2">
    <source>
        <dbReference type="EMBL" id="AIX42485.1"/>
    </source>
</evidence>
<dbReference type="Proteomes" id="UP000185295">
    <property type="component" value="Segment"/>
</dbReference>
<evidence type="ECO:0000256" key="1">
    <source>
        <dbReference type="SAM" id="MobiDB-lite"/>
    </source>
</evidence>
<name>A0A0E3G4M2_9CAUD</name>
<organism evidence="3 5">
    <name type="scientific">Synechococcus phage ACG-2014f</name>
    <dbReference type="NCBI Taxonomy" id="1493511"/>
    <lineage>
        <taxon>Viruses</taxon>
        <taxon>Duplodnaviria</taxon>
        <taxon>Heunggongvirae</taxon>
        <taxon>Uroviricota</taxon>
        <taxon>Caudoviricetes</taxon>
        <taxon>Pantevenvirales</taxon>
        <taxon>Kyanoviridae</taxon>
        <taxon>Atlauavirus</taxon>
        <taxon>Atlauavirus tusconc8</taxon>
    </lineage>
</organism>
<feature type="region of interest" description="Disordered" evidence="1">
    <location>
        <begin position="100"/>
        <end position="126"/>
    </location>
</feature>
<proteinExistence type="predicted"/>
<reference evidence="4 5" key="1">
    <citation type="submission" date="2013-12" db="EMBL/GenBank/DDBJ databases">
        <title>Ecological redundancy of diverse viral populations within a natural community.</title>
        <authorList>
            <person name="Gregory A.C."/>
            <person name="LaButti K."/>
            <person name="Copeland A."/>
            <person name="Woyke T."/>
            <person name="Sullivan M.B."/>
        </authorList>
    </citation>
    <scope>NUCLEOTIDE SEQUENCE [LARGE SCALE GENOMIC DNA]</scope>
    <source>
        <strain evidence="2">Syn7803C16</strain>
        <strain evidence="3">Syn7803C24</strain>
    </source>
</reference>
<gene>
    <name evidence="2" type="ORF">Syn7803C16_266</name>
    <name evidence="3" type="ORF">Syn7803C24_265</name>
</gene>
<evidence type="ECO:0000313" key="3">
    <source>
        <dbReference type="EMBL" id="AIX43904.1"/>
    </source>
</evidence>
<evidence type="ECO:0000313" key="5">
    <source>
        <dbReference type="Proteomes" id="UP000185307"/>
    </source>
</evidence>
<accession>A0A0E3G4M2</accession>
<protein>
    <submittedName>
        <fullName evidence="3">Uncharacterized protein</fullName>
    </submittedName>
</protein>